<dbReference type="VEuPathDB" id="FungiDB:G647_00142"/>
<evidence type="ECO:0000256" key="1">
    <source>
        <dbReference type="SAM" id="Phobius"/>
    </source>
</evidence>
<gene>
    <name evidence="2" type="ORF">CLCR_10363</name>
</gene>
<dbReference type="EMBL" id="LGRB01000008">
    <property type="protein sequence ID" value="OCT53173.1"/>
    <property type="molecule type" value="Genomic_DNA"/>
</dbReference>
<name>A0A1C1CX72_9EURO</name>
<dbReference type="Proteomes" id="UP000094526">
    <property type="component" value="Unassembled WGS sequence"/>
</dbReference>
<dbReference type="eggNOG" id="ENOG502S3CD">
    <property type="taxonomic scope" value="Eukaryota"/>
</dbReference>
<dbReference type="OrthoDB" id="47375at2759"/>
<dbReference type="VEuPathDB" id="FungiDB:CLCR_10363"/>
<organism evidence="2 3">
    <name type="scientific">Cladophialophora carrionii</name>
    <dbReference type="NCBI Taxonomy" id="86049"/>
    <lineage>
        <taxon>Eukaryota</taxon>
        <taxon>Fungi</taxon>
        <taxon>Dikarya</taxon>
        <taxon>Ascomycota</taxon>
        <taxon>Pezizomycotina</taxon>
        <taxon>Eurotiomycetes</taxon>
        <taxon>Chaetothyriomycetidae</taxon>
        <taxon>Chaetothyriales</taxon>
        <taxon>Herpotrichiellaceae</taxon>
        <taxon>Cladophialophora</taxon>
    </lineage>
</organism>
<comment type="caution">
    <text evidence="2">The sequence shown here is derived from an EMBL/GenBank/DDBJ whole genome shotgun (WGS) entry which is preliminary data.</text>
</comment>
<dbReference type="AlphaFoldDB" id="A0A1C1CX72"/>
<keyword evidence="1" id="KW-0472">Membrane</keyword>
<keyword evidence="3" id="KW-1185">Reference proteome</keyword>
<sequence>MLRAWKGQTLVSWLRCRLHIVAAIIILTLFGLLWQSYEHRGRFPFPRVGVAPSYLSPREVAANSTLGFQKLLVLSTGDSWRIRGLKAAASLVGLDLTIPIQPPNPQELITAFEHIGKDSGKPTPAHGSATAWLAHVDLLKFVIASGFETAVIVEDDVDFDVRLKAQIRLISDNVRDFVETPDHDPRPYGDNWDVLWLGHCGSAIEDWMPPGRKFRDETRCETEHYSGWSKHFLRDKLEENYRLVQTSVQTVCTFGYGVTRQSAPKVLKLLAAGANEAFDVSMSSFCSLGDLRCVVVNPQIMNHYEPPKDAGYLSPVHVGDGQGETVNDTAFEAKMGTTGNIEQSARCKALFDSTCMRPPSEI</sequence>
<evidence type="ECO:0008006" key="4">
    <source>
        <dbReference type="Google" id="ProtNLM"/>
    </source>
</evidence>
<evidence type="ECO:0000313" key="3">
    <source>
        <dbReference type="Proteomes" id="UP000094526"/>
    </source>
</evidence>
<reference evidence="3" key="1">
    <citation type="submission" date="2015-07" db="EMBL/GenBank/DDBJ databases">
        <authorList>
            <person name="Teixeira M.M."/>
            <person name="Souza R.C."/>
            <person name="Almeida L.G."/>
            <person name="Vicente V.A."/>
            <person name="de Hoog S."/>
            <person name="Bocca A.L."/>
            <person name="de Almeida S.R."/>
            <person name="Vasconcelos A.T."/>
            <person name="Felipe M.S."/>
        </authorList>
    </citation>
    <scope>NUCLEOTIDE SEQUENCE [LARGE SCALE GENOMIC DNA]</scope>
    <source>
        <strain evidence="3">KSF</strain>
    </source>
</reference>
<proteinExistence type="predicted"/>
<keyword evidence="1" id="KW-1133">Transmembrane helix</keyword>
<feature type="transmembrane region" description="Helical" evidence="1">
    <location>
        <begin position="20"/>
        <end position="37"/>
    </location>
</feature>
<accession>A0A1C1CX72</accession>
<evidence type="ECO:0000313" key="2">
    <source>
        <dbReference type="EMBL" id="OCT53173.1"/>
    </source>
</evidence>
<keyword evidence="1" id="KW-0812">Transmembrane</keyword>
<protein>
    <recommendedName>
        <fullName evidence="4">Glycosyltransferase family 25 protein</fullName>
    </recommendedName>
</protein>